<dbReference type="Proteomes" id="UP000319143">
    <property type="component" value="Unassembled WGS sequence"/>
</dbReference>
<dbReference type="OrthoDB" id="268713at2"/>
<accession>A0A5C6DZW0</accession>
<proteinExistence type="predicted"/>
<feature type="transmembrane region" description="Helical" evidence="6">
    <location>
        <begin position="60"/>
        <end position="79"/>
    </location>
</feature>
<evidence type="ECO:0000256" key="6">
    <source>
        <dbReference type="SAM" id="Phobius"/>
    </source>
</evidence>
<name>A0A5C6DZW0_9BACT</name>
<reference evidence="7 8" key="1">
    <citation type="submission" date="2019-02" db="EMBL/GenBank/DDBJ databases">
        <title>Deep-cultivation of Planctomycetes and their phenomic and genomic characterization uncovers novel biology.</title>
        <authorList>
            <person name="Wiegand S."/>
            <person name="Jogler M."/>
            <person name="Boedeker C."/>
            <person name="Pinto D."/>
            <person name="Vollmers J."/>
            <person name="Rivas-Marin E."/>
            <person name="Kohn T."/>
            <person name="Peeters S.H."/>
            <person name="Heuer A."/>
            <person name="Rast P."/>
            <person name="Oberbeckmann S."/>
            <person name="Bunk B."/>
            <person name="Jeske O."/>
            <person name="Meyerdierks A."/>
            <person name="Storesund J.E."/>
            <person name="Kallscheuer N."/>
            <person name="Luecker S."/>
            <person name="Lage O.M."/>
            <person name="Pohl T."/>
            <person name="Merkel B.J."/>
            <person name="Hornburger P."/>
            <person name="Mueller R.-W."/>
            <person name="Bruemmer F."/>
            <person name="Labrenz M."/>
            <person name="Spormann A.M."/>
            <person name="Op Den Camp H."/>
            <person name="Overmann J."/>
            <person name="Amann R."/>
            <person name="Jetten M.S.M."/>
            <person name="Mascher T."/>
            <person name="Medema M.H."/>
            <person name="Devos D.P."/>
            <person name="Kaster A.-K."/>
            <person name="Ovreas L."/>
            <person name="Rohde M."/>
            <person name="Galperin M.Y."/>
            <person name="Jogler C."/>
        </authorList>
    </citation>
    <scope>NUCLEOTIDE SEQUENCE [LARGE SCALE GENOMIC DNA]</scope>
    <source>
        <strain evidence="7 8">Poly41</strain>
    </source>
</reference>
<evidence type="ECO:0000313" key="8">
    <source>
        <dbReference type="Proteomes" id="UP000319143"/>
    </source>
</evidence>
<dbReference type="PANTHER" id="PTHR37306:SF1">
    <property type="entry name" value="COLICIN V PRODUCTION PROTEIN"/>
    <property type="match status" value="1"/>
</dbReference>
<keyword evidence="4 6" id="KW-0472">Membrane</keyword>
<protein>
    <submittedName>
        <fullName evidence="7">Colicin V production protein</fullName>
    </submittedName>
</protein>
<evidence type="ECO:0000256" key="5">
    <source>
        <dbReference type="SAM" id="MobiDB-lite"/>
    </source>
</evidence>
<feature type="transmembrane region" description="Helical" evidence="6">
    <location>
        <begin position="100"/>
        <end position="123"/>
    </location>
</feature>
<keyword evidence="8" id="KW-1185">Reference proteome</keyword>
<dbReference type="Pfam" id="PF02674">
    <property type="entry name" value="Colicin_V"/>
    <property type="match status" value="1"/>
</dbReference>
<organism evidence="7 8">
    <name type="scientific">Novipirellula artificiosorum</name>
    <dbReference type="NCBI Taxonomy" id="2528016"/>
    <lineage>
        <taxon>Bacteria</taxon>
        <taxon>Pseudomonadati</taxon>
        <taxon>Planctomycetota</taxon>
        <taxon>Planctomycetia</taxon>
        <taxon>Pirellulales</taxon>
        <taxon>Pirellulaceae</taxon>
        <taxon>Novipirellula</taxon>
    </lineage>
</organism>
<feature type="transmembrane region" description="Helical" evidence="6">
    <location>
        <begin position="7"/>
        <end position="40"/>
    </location>
</feature>
<evidence type="ECO:0000256" key="3">
    <source>
        <dbReference type="ARBA" id="ARBA00022989"/>
    </source>
</evidence>
<dbReference type="GO" id="GO:0009403">
    <property type="term" value="P:toxin biosynthetic process"/>
    <property type="evidence" value="ECO:0007669"/>
    <property type="project" value="InterPro"/>
</dbReference>
<feature type="compositionally biased region" description="Low complexity" evidence="5">
    <location>
        <begin position="211"/>
        <end position="221"/>
    </location>
</feature>
<gene>
    <name evidence="7" type="ORF">Poly41_04580</name>
</gene>
<keyword evidence="2 6" id="KW-0812">Transmembrane</keyword>
<evidence type="ECO:0000256" key="1">
    <source>
        <dbReference type="ARBA" id="ARBA00004141"/>
    </source>
</evidence>
<evidence type="ECO:0000256" key="4">
    <source>
        <dbReference type="ARBA" id="ARBA00023136"/>
    </source>
</evidence>
<dbReference type="InterPro" id="IPR003825">
    <property type="entry name" value="Colicin-V_CvpA"/>
</dbReference>
<sequence>MEIYDIVMLVVLVGAMLFGAVKGFAWQLASIASIVVSYLVAYHFREPFSESIQAEPPWNRFLAMLILFIGTSLVVWVAFRMVSGSIDRLKLKEFDRQVGALFGLAKGSLYCILITLFAVTLMGPSARERIVESKSGNYIAGVLTRSESVIPPEIQQVVQPYLDRFEEKFNATEAGGDQGVIERISSQIAQEQVGDFLPESFWSEPATGALQDQSQPRQAQQPWGGTYQR</sequence>
<dbReference type="AlphaFoldDB" id="A0A5C6DZW0"/>
<comment type="subcellular location">
    <subcellularLocation>
        <location evidence="1">Membrane</location>
        <topology evidence="1">Multi-pass membrane protein</topology>
    </subcellularLocation>
</comment>
<keyword evidence="3 6" id="KW-1133">Transmembrane helix</keyword>
<dbReference type="EMBL" id="SJPV01000001">
    <property type="protein sequence ID" value="TWU42162.1"/>
    <property type="molecule type" value="Genomic_DNA"/>
</dbReference>
<evidence type="ECO:0000313" key="7">
    <source>
        <dbReference type="EMBL" id="TWU42162.1"/>
    </source>
</evidence>
<comment type="caution">
    <text evidence="7">The sequence shown here is derived from an EMBL/GenBank/DDBJ whole genome shotgun (WGS) entry which is preliminary data.</text>
</comment>
<dbReference type="GO" id="GO:0016020">
    <property type="term" value="C:membrane"/>
    <property type="evidence" value="ECO:0007669"/>
    <property type="project" value="UniProtKB-SubCell"/>
</dbReference>
<feature type="region of interest" description="Disordered" evidence="5">
    <location>
        <begin position="205"/>
        <end position="229"/>
    </location>
</feature>
<dbReference type="PANTHER" id="PTHR37306">
    <property type="entry name" value="COLICIN V PRODUCTION PROTEIN"/>
    <property type="match status" value="1"/>
</dbReference>
<evidence type="ECO:0000256" key="2">
    <source>
        <dbReference type="ARBA" id="ARBA00022692"/>
    </source>
</evidence>
<dbReference type="RefSeq" id="WP_146524272.1">
    <property type="nucleotide sequence ID" value="NZ_SJPV01000001.1"/>
</dbReference>